<dbReference type="InterPro" id="IPR006598">
    <property type="entry name" value="CAP10"/>
</dbReference>
<feature type="compositionally biased region" description="Basic and acidic residues" evidence="1">
    <location>
        <begin position="92"/>
        <end position="102"/>
    </location>
</feature>
<reference evidence="4 5" key="1">
    <citation type="journal article" date="2016" name="Genome Biol. Evol.">
        <title>Divergent and convergent evolution of fungal pathogenicity.</title>
        <authorList>
            <person name="Shang Y."/>
            <person name="Xiao G."/>
            <person name="Zheng P."/>
            <person name="Cen K."/>
            <person name="Zhan S."/>
            <person name="Wang C."/>
        </authorList>
    </citation>
    <scope>NUCLEOTIDE SEQUENCE [LARGE SCALE GENOMIC DNA]</scope>
    <source>
        <strain evidence="4 5">RCEF 264</strain>
    </source>
</reference>
<gene>
    <name evidence="4" type="ORF">SPI_02158</name>
</gene>
<name>A0A167XTC0_9HYPO</name>
<keyword evidence="2" id="KW-0812">Transmembrane</keyword>
<dbReference type="InterPro" id="IPR051091">
    <property type="entry name" value="O-Glucosyltr/Glycosyltrsf_90"/>
</dbReference>
<feature type="compositionally biased region" description="Polar residues" evidence="1">
    <location>
        <begin position="55"/>
        <end position="72"/>
    </location>
</feature>
<feature type="transmembrane region" description="Helical" evidence="2">
    <location>
        <begin position="9"/>
        <end position="28"/>
    </location>
</feature>
<dbReference type="AlphaFoldDB" id="A0A167XTC0"/>
<keyword evidence="5" id="KW-1185">Reference proteome</keyword>
<accession>A0A167XTC0</accession>
<keyword evidence="2" id="KW-0472">Membrane</keyword>
<evidence type="ECO:0000256" key="1">
    <source>
        <dbReference type="SAM" id="MobiDB-lite"/>
    </source>
</evidence>
<keyword evidence="2" id="KW-1133">Transmembrane helix</keyword>
<organism evidence="4 5">
    <name type="scientific">Niveomyces insectorum RCEF 264</name>
    <dbReference type="NCBI Taxonomy" id="1081102"/>
    <lineage>
        <taxon>Eukaryota</taxon>
        <taxon>Fungi</taxon>
        <taxon>Dikarya</taxon>
        <taxon>Ascomycota</taxon>
        <taxon>Pezizomycotina</taxon>
        <taxon>Sordariomycetes</taxon>
        <taxon>Hypocreomycetidae</taxon>
        <taxon>Hypocreales</taxon>
        <taxon>Cordycipitaceae</taxon>
        <taxon>Niveomyces</taxon>
    </lineage>
</organism>
<dbReference type="Proteomes" id="UP000076874">
    <property type="component" value="Unassembled WGS sequence"/>
</dbReference>
<evidence type="ECO:0000313" key="5">
    <source>
        <dbReference type="Proteomes" id="UP000076874"/>
    </source>
</evidence>
<dbReference type="STRING" id="1081102.A0A167XTC0"/>
<proteinExistence type="predicted"/>
<feature type="region of interest" description="Disordered" evidence="1">
    <location>
        <begin position="46"/>
        <end position="102"/>
    </location>
</feature>
<evidence type="ECO:0000259" key="3">
    <source>
        <dbReference type="SMART" id="SM00672"/>
    </source>
</evidence>
<dbReference type="SMART" id="SM00672">
    <property type="entry name" value="CAP10"/>
    <property type="match status" value="1"/>
</dbReference>
<sequence length="680" mass="76382">MIPRRRPPFVLRYIGFACLILLLAYTFFLPSSFHMIPQATYRQQTHRKQFHTPAKVQQVSVVPAGSSQQQDNQHNDEDAAPQREAPIPTNDTQKELPPGEHPIDHLIHEAETTFQRLLANESHSIEEAGRAYRDRRGRHPPPGFDIWYQFARDRNAVFVEGFWDQIYHDLNPFWAVPARQIQKDSKKFEITISVRNGEALVNSDWFWGRIWLDLIKSIEGLLPDLDMSINGMDEPRVVVPWEDMAKYVAEAARTRSMPTTDEVIDRFQRLETTEQDDGEPDTKWQTTGPYWDLVRRGCPTSSAARAASASAQTIFDGPPHHALVHARDHMYGGFVANSSLSKDLCHQPDLQSQQGILIEPQSIASTASLFPIFGGSKLSVNNDILLPAAMYLGDDERFTAGGETGGDWSDKTARAIWRGVATGGRNRASNWRGFHRHRFVAMNNGTQLWLAERDTATAPNFAPPDASYKLAAQADGRLGAWVDEWSDCAFVDMMCAVPVADNGGSGGGGGDGGSGCPYTDTHFSVVDSVPLKEQFSRKYLPDIDGNSFSGRYLALLRSTSLPIKATVWKEWHDARLVAWKHFVPMDNRFVDWFGIMEYFLGYGEATPGHDAAAAKIAAEGKEWAEKVLRWEDMQIYVLRLLLEYARVADENRELCIHSLPFGRARASHHPIVQFAGYVIG</sequence>
<dbReference type="PANTHER" id="PTHR12203">
    <property type="entry name" value="KDEL LYS-ASP-GLU-LEU CONTAINING - RELATED"/>
    <property type="match status" value="1"/>
</dbReference>
<evidence type="ECO:0000313" key="4">
    <source>
        <dbReference type="EMBL" id="OAA65371.1"/>
    </source>
</evidence>
<feature type="domain" description="Glycosyl transferase CAP10" evidence="3">
    <location>
        <begin position="340"/>
        <end position="651"/>
    </location>
</feature>
<dbReference type="PANTHER" id="PTHR12203:SF22">
    <property type="entry name" value="CAPSULE ASSOCIATED PROTEIN"/>
    <property type="match status" value="1"/>
</dbReference>
<dbReference type="EMBL" id="AZHD01000003">
    <property type="protein sequence ID" value="OAA65371.1"/>
    <property type="molecule type" value="Genomic_DNA"/>
</dbReference>
<dbReference type="Pfam" id="PF05686">
    <property type="entry name" value="Glyco_transf_90"/>
    <property type="match status" value="1"/>
</dbReference>
<dbReference type="OrthoDB" id="541052at2759"/>
<protein>
    <submittedName>
        <fullName evidence="4">Lipopolysaccharide-modifying protein</fullName>
    </submittedName>
</protein>
<evidence type="ECO:0000256" key="2">
    <source>
        <dbReference type="SAM" id="Phobius"/>
    </source>
</evidence>
<comment type="caution">
    <text evidence="4">The sequence shown here is derived from an EMBL/GenBank/DDBJ whole genome shotgun (WGS) entry which is preliminary data.</text>
</comment>